<organism evidence="1 2">
    <name type="scientific">Exophiala viscosa</name>
    <dbReference type="NCBI Taxonomy" id="2486360"/>
    <lineage>
        <taxon>Eukaryota</taxon>
        <taxon>Fungi</taxon>
        <taxon>Dikarya</taxon>
        <taxon>Ascomycota</taxon>
        <taxon>Pezizomycotina</taxon>
        <taxon>Eurotiomycetes</taxon>
        <taxon>Chaetothyriomycetidae</taxon>
        <taxon>Chaetothyriales</taxon>
        <taxon>Herpotrichiellaceae</taxon>
        <taxon>Exophiala</taxon>
    </lineage>
</organism>
<dbReference type="PANTHER" id="PTHR37540">
    <property type="entry name" value="TRANSCRIPTION FACTOR (ACR-2), PUTATIVE-RELATED-RELATED"/>
    <property type="match status" value="1"/>
</dbReference>
<dbReference type="EMBL" id="MU404356">
    <property type="protein sequence ID" value="KAI1611496.1"/>
    <property type="molecule type" value="Genomic_DNA"/>
</dbReference>
<proteinExistence type="predicted"/>
<evidence type="ECO:0000313" key="2">
    <source>
        <dbReference type="Proteomes" id="UP001203852"/>
    </source>
</evidence>
<reference evidence="1" key="1">
    <citation type="journal article" date="2022" name="bioRxiv">
        <title>Deciphering the potential niche of two novel black yeast fungi from a biological soil crust based on their genomes, phenotypes, and melanin regulation.</title>
        <authorList>
            <consortium name="DOE Joint Genome Institute"/>
            <person name="Carr E.C."/>
            <person name="Barton Q."/>
            <person name="Grambo S."/>
            <person name="Sullivan M."/>
            <person name="Renfro C.M."/>
            <person name="Kuo A."/>
            <person name="Pangilinan J."/>
            <person name="Lipzen A."/>
            <person name="Keymanesh K."/>
            <person name="Savage E."/>
            <person name="Barry K."/>
            <person name="Grigoriev I.V."/>
            <person name="Riekhof W.R."/>
            <person name="Harris S.S."/>
        </authorList>
    </citation>
    <scope>NUCLEOTIDE SEQUENCE</scope>
    <source>
        <strain evidence="1">JF 03-4F</strain>
    </source>
</reference>
<protein>
    <recommendedName>
        <fullName evidence="3">Transcription factor domain-containing protein</fullName>
    </recommendedName>
</protein>
<evidence type="ECO:0008006" key="3">
    <source>
        <dbReference type="Google" id="ProtNLM"/>
    </source>
</evidence>
<dbReference type="AlphaFoldDB" id="A0AAN6IBP3"/>
<accession>A0AAN6IBP3</accession>
<sequence>MPTHNPGLLFVNKTSRSKSLTNSRDDIEGLREIQQHAQKSRDYEKEKMRRGRLRTSKLPIGWASISSASTRTLTVGHPRVPADTPAIKKDDEVEENRNLVDLCPKEDAKHDTPNVSTITPSGATVEPFSQFQISMNTEKYRILEYFAQRYFPAVTRLDVPQFMGRPESRSPNPATLWVRNALTDEVHFLALLAAASSRLKYVERSHFAHLELPEQLADAALRHTRHYLEQGRPVGQELIQTILCLWAVESYRRNWDGVDGHRKMLLHLTDTYLGGFQNLEPYTQRMLWFADRFQAAATLTPPVIEERWETEDLTPQQYTSVITAIREHGRRPMALGFIQVSEIFSADFQKVVRRIVELCSVVQCRWIGASVQALIPHHDWAVGRGWAISDELISLEDDPLLHPSVRCRRLQDCIRRALIAWLAFVPASANHSPDPREISSPVVRAAIDARPLRARLAGIIESHSEQSPSRCEQLLVFWMAALGAVASELVENQEWFALHFQAFARQLEIYTWEDFMPINERFLLLEYLQPANCTKLTWLLQRAAYAKVGD</sequence>
<name>A0AAN6IBP3_9EURO</name>
<evidence type="ECO:0000313" key="1">
    <source>
        <dbReference type="EMBL" id="KAI1611496.1"/>
    </source>
</evidence>
<dbReference type="Proteomes" id="UP001203852">
    <property type="component" value="Unassembled WGS sequence"/>
</dbReference>
<keyword evidence="2" id="KW-1185">Reference proteome</keyword>
<dbReference type="PANTHER" id="PTHR37540:SF5">
    <property type="entry name" value="TRANSCRIPTION FACTOR DOMAIN-CONTAINING PROTEIN"/>
    <property type="match status" value="1"/>
</dbReference>
<comment type="caution">
    <text evidence="1">The sequence shown here is derived from an EMBL/GenBank/DDBJ whole genome shotgun (WGS) entry which is preliminary data.</text>
</comment>
<gene>
    <name evidence="1" type="ORF">EDD36DRAFT_497367</name>
</gene>